<comment type="similarity">
    <text evidence="1">Belongs to the RRM RBM42 family.</text>
</comment>
<feature type="compositionally biased region" description="Polar residues" evidence="6">
    <location>
        <begin position="191"/>
        <end position="200"/>
    </location>
</feature>
<dbReference type="CDD" id="cd12383">
    <property type="entry name" value="RRM_RBM42"/>
    <property type="match status" value="1"/>
</dbReference>
<evidence type="ECO:0000259" key="7">
    <source>
        <dbReference type="PROSITE" id="PS50102"/>
    </source>
</evidence>
<reference evidence="9" key="1">
    <citation type="journal article" date="2017" name="bioRxiv">
        <title>Comparative analysis of the genomes of Stylophora pistillata and Acropora digitifera provides evidence for extensive differences between species of corals.</title>
        <authorList>
            <person name="Voolstra C.R."/>
            <person name="Li Y."/>
            <person name="Liew Y.J."/>
            <person name="Baumgarten S."/>
            <person name="Zoccola D."/>
            <person name="Flot J.-F."/>
            <person name="Tambutte S."/>
            <person name="Allemand D."/>
            <person name="Aranda M."/>
        </authorList>
    </citation>
    <scope>NUCLEOTIDE SEQUENCE [LARGE SCALE GENOMIC DNA]</scope>
</reference>
<accession>A0A2B4S5X6</accession>
<dbReference type="EMBL" id="LSMT01000176">
    <property type="protein sequence ID" value="PFX24449.1"/>
    <property type="molecule type" value="Genomic_DNA"/>
</dbReference>
<dbReference type="PANTHER" id="PTHR47640">
    <property type="entry name" value="TRNA SELENOCYSTEINE 1-ASSOCIATED PROTEIN 1-RELATED-RELATED"/>
    <property type="match status" value="1"/>
</dbReference>
<keyword evidence="9" id="KW-1185">Reference proteome</keyword>
<dbReference type="Proteomes" id="UP000225706">
    <property type="component" value="Unassembled WGS sequence"/>
</dbReference>
<dbReference type="SUPFAM" id="SSF54928">
    <property type="entry name" value="RNA-binding domain, RBD"/>
    <property type="match status" value="1"/>
</dbReference>
<dbReference type="PANTHER" id="PTHR47640:SF11">
    <property type="entry name" value="RNA-BINDING PROTEIN 42"/>
    <property type="match status" value="1"/>
</dbReference>
<evidence type="ECO:0000256" key="1">
    <source>
        <dbReference type="ARBA" id="ARBA00007408"/>
    </source>
</evidence>
<evidence type="ECO:0000256" key="6">
    <source>
        <dbReference type="SAM" id="MobiDB-lite"/>
    </source>
</evidence>
<dbReference type="Pfam" id="PF00076">
    <property type="entry name" value="RRM_1"/>
    <property type="match status" value="1"/>
</dbReference>
<evidence type="ECO:0000313" key="9">
    <source>
        <dbReference type="Proteomes" id="UP000225706"/>
    </source>
</evidence>
<feature type="region of interest" description="Disordered" evidence="6">
    <location>
        <begin position="1"/>
        <end position="34"/>
    </location>
</feature>
<dbReference type="OrthoDB" id="1749473at2759"/>
<evidence type="ECO:0000313" key="8">
    <source>
        <dbReference type="EMBL" id="PFX24449.1"/>
    </source>
</evidence>
<dbReference type="InterPro" id="IPR034215">
    <property type="entry name" value="RBM42_RRM"/>
</dbReference>
<dbReference type="AlphaFoldDB" id="A0A2B4S5X6"/>
<name>A0A2B4S5X6_STYPI</name>
<dbReference type="InterPro" id="IPR035979">
    <property type="entry name" value="RBD_domain_sf"/>
</dbReference>
<dbReference type="STRING" id="50429.A0A2B4S5X6"/>
<dbReference type="InterPro" id="IPR012677">
    <property type="entry name" value="Nucleotide-bd_a/b_plait_sf"/>
</dbReference>
<dbReference type="GO" id="GO:0003729">
    <property type="term" value="F:mRNA binding"/>
    <property type="evidence" value="ECO:0007669"/>
    <property type="project" value="InterPro"/>
</dbReference>
<feature type="region of interest" description="Disordered" evidence="6">
    <location>
        <begin position="188"/>
        <end position="210"/>
    </location>
</feature>
<proteinExistence type="inferred from homology"/>
<gene>
    <name evidence="8" type="primary">rbm42</name>
    <name evidence="8" type="ORF">AWC38_SpisGene10936</name>
</gene>
<feature type="compositionally biased region" description="Basic and acidic residues" evidence="6">
    <location>
        <begin position="9"/>
        <end position="32"/>
    </location>
</feature>
<organism evidence="8 9">
    <name type="scientific">Stylophora pistillata</name>
    <name type="common">Smooth cauliflower coral</name>
    <dbReference type="NCBI Taxonomy" id="50429"/>
    <lineage>
        <taxon>Eukaryota</taxon>
        <taxon>Metazoa</taxon>
        <taxon>Cnidaria</taxon>
        <taxon>Anthozoa</taxon>
        <taxon>Hexacorallia</taxon>
        <taxon>Scleractinia</taxon>
        <taxon>Astrocoeniina</taxon>
        <taxon>Pocilloporidae</taxon>
        <taxon>Stylophora</taxon>
    </lineage>
</organism>
<evidence type="ECO:0000256" key="2">
    <source>
        <dbReference type="ARBA" id="ARBA00015192"/>
    </source>
</evidence>
<evidence type="ECO:0000256" key="3">
    <source>
        <dbReference type="ARBA" id="ARBA00022884"/>
    </source>
</evidence>
<dbReference type="InterPro" id="IPR050825">
    <property type="entry name" value="RBM42_RBP45_47-like"/>
</dbReference>
<feature type="domain" description="RRM" evidence="7">
    <location>
        <begin position="236"/>
        <end position="314"/>
    </location>
</feature>
<keyword evidence="3 5" id="KW-0694">RNA-binding</keyword>
<dbReference type="Gene3D" id="3.30.70.330">
    <property type="match status" value="1"/>
</dbReference>
<dbReference type="SMART" id="SM00360">
    <property type="entry name" value="RRM"/>
    <property type="match status" value="1"/>
</dbReference>
<evidence type="ECO:0000256" key="5">
    <source>
        <dbReference type="PROSITE-ProRule" id="PRU00176"/>
    </source>
</evidence>
<sequence>MSGMGEIEDQSRRNELEEEMSRFEQEIAEHPISRPVIATNTFRMASQAIQNAATVPDVKPQPEISNNQHFVQGVHPRPLLQPPNPSLRPPVVQGALNQVRPHMQGPIRHPVQVPPNQLPRPGIPHAMSLPPRVPSMVPQMVSNPGAMPVMGPVAVPMVPVPIPVPIPGMPVAGPVAATAVPIMTPEEQKEWGSTYSQAANSEAKDKKKPKEKKYLRVAGNQVWEDSSLAEWENDDFRVFCGDLGNEVTDEILARTFAKYPSLLKAKVVRDKKTNKSKGYGFLSFKDPNDFVKAMKEMNGKYIGNRPIKLRKSTWKDRNIEAVKKKAKEKKRLGYR</sequence>
<protein>
    <recommendedName>
        <fullName evidence="2">RNA-binding protein 42</fullName>
    </recommendedName>
    <alternativeName>
        <fullName evidence="4">RNA-binding motif protein 42</fullName>
    </alternativeName>
</protein>
<dbReference type="PROSITE" id="PS50102">
    <property type="entry name" value="RRM"/>
    <property type="match status" value="1"/>
</dbReference>
<evidence type="ECO:0000256" key="4">
    <source>
        <dbReference type="ARBA" id="ARBA00030574"/>
    </source>
</evidence>
<comment type="caution">
    <text evidence="8">The sequence shown here is derived from an EMBL/GenBank/DDBJ whole genome shotgun (WGS) entry which is preliminary data.</text>
</comment>
<dbReference type="InterPro" id="IPR000504">
    <property type="entry name" value="RRM_dom"/>
</dbReference>